<evidence type="ECO:0000313" key="3">
    <source>
        <dbReference type="EMBL" id="VDO14709.1"/>
    </source>
</evidence>
<dbReference type="AlphaFoldDB" id="A0A0R3TYU6"/>
<feature type="region of interest" description="Disordered" evidence="2">
    <location>
        <begin position="1"/>
        <end position="70"/>
    </location>
</feature>
<keyword evidence="1" id="KW-0175">Coiled coil</keyword>
<dbReference type="SUPFAM" id="SSF90250">
    <property type="entry name" value="Troponin coil-coiled subunits"/>
    <property type="match status" value="1"/>
</dbReference>
<reference evidence="3 4" key="2">
    <citation type="submission" date="2018-11" db="EMBL/GenBank/DDBJ databases">
        <authorList>
            <consortium name="Pathogen Informatics"/>
        </authorList>
    </citation>
    <scope>NUCLEOTIDE SEQUENCE [LARGE SCALE GENOMIC DNA]</scope>
</reference>
<gene>
    <name evidence="3" type="ORF">HNAJ_LOCUS13019</name>
</gene>
<proteinExistence type="predicted"/>
<reference evidence="5" key="1">
    <citation type="submission" date="2017-02" db="UniProtKB">
        <authorList>
            <consortium name="WormBaseParasite"/>
        </authorList>
    </citation>
    <scope>IDENTIFICATION</scope>
</reference>
<name>A0A0R3TYU6_RODNA</name>
<organism evidence="5">
    <name type="scientific">Rodentolepis nana</name>
    <name type="common">Dwarf tapeworm</name>
    <name type="synonym">Hymenolepis nana</name>
    <dbReference type="NCBI Taxonomy" id="102285"/>
    <lineage>
        <taxon>Eukaryota</taxon>
        <taxon>Metazoa</taxon>
        <taxon>Spiralia</taxon>
        <taxon>Lophotrochozoa</taxon>
        <taxon>Platyhelminthes</taxon>
        <taxon>Cestoda</taxon>
        <taxon>Eucestoda</taxon>
        <taxon>Cyclophyllidea</taxon>
        <taxon>Hymenolepididae</taxon>
        <taxon>Rodentolepis</taxon>
    </lineage>
</organism>
<dbReference type="STRING" id="102285.A0A0R3TYU6"/>
<evidence type="ECO:0000256" key="1">
    <source>
        <dbReference type="SAM" id="Coils"/>
    </source>
</evidence>
<dbReference type="WBParaSite" id="HNAJ_0001304501-mRNA-1">
    <property type="protein sequence ID" value="HNAJ_0001304501-mRNA-1"/>
    <property type="gene ID" value="HNAJ_0001304501"/>
</dbReference>
<dbReference type="InterPro" id="IPR001978">
    <property type="entry name" value="Troponin"/>
</dbReference>
<feature type="compositionally biased region" description="Polar residues" evidence="2">
    <location>
        <begin position="16"/>
        <end position="38"/>
    </location>
</feature>
<evidence type="ECO:0000256" key="2">
    <source>
        <dbReference type="SAM" id="MobiDB-lite"/>
    </source>
</evidence>
<evidence type="ECO:0000313" key="5">
    <source>
        <dbReference type="WBParaSite" id="HNAJ_0001304501-mRNA-1"/>
    </source>
</evidence>
<dbReference type="OrthoDB" id="6267623at2759"/>
<sequence>MSQSSMSGSCKDDTFNSKSSTSDDTMPELTQRQQNHMKNSADAEEYASSSGEEGTMQHTDSMGSGNGRTGRRLSSLDVYLSQQKDESISYVLNRRETLKDVIEEEEKRRQLATDQKRAEVMMARMQKNDDKRRESVLRDLSQAQMEKTRSHSLVRKFGGLTPEKRKRLKELLMQKAEEEFRNEQKELMQAKQNYLQKVCPPINIDNMDDAQLVELIKDLYARVQSCQKEKWEWQERLHMQTEEVRSLVF</sequence>
<dbReference type="InterPro" id="IPR038077">
    <property type="entry name" value="Troponin_sf"/>
</dbReference>
<dbReference type="EMBL" id="UZAE01014881">
    <property type="protein sequence ID" value="VDO14709.1"/>
    <property type="molecule type" value="Genomic_DNA"/>
</dbReference>
<dbReference type="Proteomes" id="UP000278807">
    <property type="component" value="Unassembled WGS sequence"/>
</dbReference>
<keyword evidence="4" id="KW-1185">Reference proteome</keyword>
<evidence type="ECO:0000313" key="4">
    <source>
        <dbReference type="Proteomes" id="UP000278807"/>
    </source>
</evidence>
<dbReference type="Gene3D" id="1.20.5.350">
    <property type="match status" value="1"/>
</dbReference>
<protein>
    <submittedName>
        <fullName evidence="5">RAB6-interacting golgin</fullName>
    </submittedName>
</protein>
<dbReference type="Pfam" id="PF00992">
    <property type="entry name" value="Troponin"/>
    <property type="match status" value="1"/>
</dbReference>
<dbReference type="GO" id="GO:0005861">
    <property type="term" value="C:troponin complex"/>
    <property type="evidence" value="ECO:0007669"/>
    <property type="project" value="InterPro"/>
</dbReference>
<feature type="coiled-coil region" evidence="1">
    <location>
        <begin position="166"/>
        <end position="197"/>
    </location>
</feature>
<accession>A0A0R3TYU6</accession>